<dbReference type="EC" id="3.2.1.14" evidence="3"/>
<dbReference type="Proteomes" id="UP000824998">
    <property type="component" value="Unassembled WGS sequence"/>
</dbReference>
<feature type="signal peptide" evidence="11">
    <location>
        <begin position="1"/>
        <end position="23"/>
    </location>
</feature>
<evidence type="ECO:0000256" key="3">
    <source>
        <dbReference type="ARBA" id="ARBA00012729"/>
    </source>
</evidence>
<dbReference type="InterPro" id="IPR017853">
    <property type="entry name" value="GH"/>
</dbReference>
<evidence type="ECO:0000256" key="11">
    <source>
        <dbReference type="SAM" id="SignalP"/>
    </source>
</evidence>
<dbReference type="FunFam" id="3.10.50.10:FF:000005">
    <property type="entry name" value="Endochitinase B1"/>
    <property type="match status" value="1"/>
</dbReference>
<evidence type="ECO:0000256" key="1">
    <source>
        <dbReference type="ARBA" id="ARBA00000822"/>
    </source>
</evidence>
<evidence type="ECO:0000256" key="6">
    <source>
        <dbReference type="ARBA" id="ARBA00023180"/>
    </source>
</evidence>
<accession>A0A9P7YH45</accession>
<dbReference type="CDD" id="cd06548">
    <property type="entry name" value="GH18_chitinase"/>
    <property type="match status" value="1"/>
</dbReference>
<evidence type="ECO:0000313" key="14">
    <source>
        <dbReference type="Proteomes" id="UP000824998"/>
    </source>
</evidence>
<dbReference type="InterPro" id="IPR001223">
    <property type="entry name" value="Glyco_hydro18_cat"/>
</dbReference>
<reference evidence="13" key="1">
    <citation type="journal article" date="2021" name="IMA Fungus">
        <title>Genomic characterization of three marine fungi, including Emericellopsis atlantica sp. nov. with signatures of a generalist lifestyle and marine biomass degradation.</title>
        <authorList>
            <person name="Hagestad O.C."/>
            <person name="Hou L."/>
            <person name="Andersen J.H."/>
            <person name="Hansen E.H."/>
            <person name="Altermark B."/>
            <person name="Li C."/>
            <person name="Kuhnert E."/>
            <person name="Cox R.J."/>
            <person name="Crous P.W."/>
            <person name="Spatafora J.W."/>
            <person name="Lail K."/>
            <person name="Amirebrahimi M."/>
            <person name="Lipzen A."/>
            <person name="Pangilinan J."/>
            <person name="Andreopoulos W."/>
            <person name="Hayes R.D."/>
            <person name="Ng V."/>
            <person name="Grigoriev I.V."/>
            <person name="Jackson S.A."/>
            <person name="Sutton T.D.S."/>
            <person name="Dobson A.D.W."/>
            <person name="Rama T."/>
        </authorList>
    </citation>
    <scope>NUCLEOTIDE SEQUENCE</scope>
    <source>
        <strain evidence="13">TRa018bII</strain>
    </source>
</reference>
<comment type="catalytic activity">
    <reaction evidence="1">
        <text>Random endo-hydrolysis of N-acetyl-beta-D-glucosaminide (1-&gt;4)-beta-linkages in chitin and chitodextrins.</text>
        <dbReference type="EC" id="3.2.1.14"/>
    </reaction>
</comment>
<evidence type="ECO:0000256" key="4">
    <source>
        <dbReference type="ARBA" id="ARBA00022801"/>
    </source>
</evidence>
<keyword evidence="4 10" id="KW-0378">Hydrolase</keyword>
<comment type="caution">
    <text evidence="13">The sequence shown here is derived from an EMBL/GenBank/DDBJ whole genome shotgun (WGS) entry which is preliminary data.</text>
</comment>
<dbReference type="GO" id="GO:0006032">
    <property type="term" value="P:chitin catabolic process"/>
    <property type="evidence" value="ECO:0007669"/>
    <property type="project" value="UniProtKB-KW"/>
</dbReference>
<evidence type="ECO:0000256" key="5">
    <source>
        <dbReference type="ARBA" id="ARBA00023024"/>
    </source>
</evidence>
<dbReference type="GO" id="GO:0005576">
    <property type="term" value="C:extracellular region"/>
    <property type="evidence" value="ECO:0007669"/>
    <property type="project" value="TreeGrafter"/>
</dbReference>
<dbReference type="InterPro" id="IPR029070">
    <property type="entry name" value="Chitinase_insertion_sf"/>
</dbReference>
<dbReference type="PANTHER" id="PTHR11177">
    <property type="entry name" value="CHITINASE"/>
    <property type="match status" value="1"/>
</dbReference>
<proteinExistence type="inferred from homology"/>
<dbReference type="PANTHER" id="PTHR11177:SF384">
    <property type="entry name" value="CHITINASE"/>
    <property type="match status" value="1"/>
</dbReference>
<dbReference type="SMART" id="SM00636">
    <property type="entry name" value="Glyco_18"/>
    <property type="match status" value="1"/>
</dbReference>
<protein>
    <recommendedName>
        <fullName evidence="3">chitinase</fullName>
        <ecNumber evidence="3">3.2.1.14</ecNumber>
    </recommendedName>
</protein>
<gene>
    <name evidence="13" type="ORF">BJ875DRAFT_535302</name>
</gene>
<evidence type="ECO:0000313" key="13">
    <source>
        <dbReference type="EMBL" id="KAG9233574.1"/>
    </source>
</evidence>
<dbReference type="GO" id="GO:0008843">
    <property type="term" value="F:endochitinase activity"/>
    <property type="evidence" value="ECO:0007669"/>
    <property type="project" value="UniProtKB-EC"/>
</dbReference>
<dbReference type="InterPro" id="IPR001579">
    <property type="entry name" value="Glyco_hydro_18_chit_AS"/>
</dbReference>
<dbReference type="SUPFAM" id="SSF54556">
    <property type="entry name" value="Chitinase insertion domain"/>
    <property type="match status" value="1"/>
</dbReference>
<evidence type="ECO:0000256" key="10">
    <source>
        <dbReference type="RuleBase" id="RU000489"/>
    </source>
</evidence>
<feature type="domain" description="GH18" evidence="12">
    <location>
        <begin position="38"/>
        <end position="401"/>
    </location>
</feature>
<dbReference type="GO" id="GO:0000272">
    <property type="term" value="P:polysaccharide catabolic process"/>
    <property type="evidence" value="ECO:0007669"/>
    <property type="project" value="UniProtKB-KW"/>
</dbReference>
<dbReference type="GO" id="GO:0008061">
    <property type="term" value="F:chitin binding"/>
    <property type="evidence" value="ECO:0007669"/>
    <property type="project" value="InterPro"/>
</dbReference>
<comment type="similarity">
    <text evidence="2">Belongs to the glycosyl hydrolase 18 family. Chitinase class V subfamily.</text>
</comment>
<sequence length="425" mass="46015">MLFERVVSSFLVAAALAAPLAYAVPTPESSTSSEVSGYKNAAYFVNWAIYARNYQPQQLPASKLTHVLYAFANIQADGTVYLSDSYSDREKHYPTDSWNDVGNNVYGCVKQLYLLKKKNRKMKTLLSIGGWTYSTNFAAASSTAANRARFASTAVQFVKDWGLDGLDIDWEYPANDGEAGNFVLLLAAVRSALDSYAAQYAPGYHLLITIASPAGPANYNIMHKGEMDKYLDAWHLMAYDYSGSWDTVAGHDANLYPSSSNPKSTPYSTTKAITDYIASGVTASKIVLGMPLYGRSFQGTSGSGQPFSGVGSGSWENGVWDYKALPKAGATEYTDATLGVSWSYDPSTKEFISYDNVATIQQKASYIKNTGLGGGMFWETSSDRTDSKSLISTVAGSFGNLEQSQNLLSYPGSQYANLIAGMPGE</sequence>
<keyword evidence="9" id="KW-0624">Polysaccharide degradation</keyword>
<dbReference type="PROSITE" id="PS01095">
    <property type="entry name" value="GH18_1"/>
    <property type="match status" value="1"/>
</dbReference>
<keyword evidence="8 10" id="KW-0326">Glycosidase</keyword>
<dbReference type="EMBL" id="MU251495">
    <property type="protein sequence ID" value="KAG9233574.1"/>
    <property type="molecule type" value="Genomic_DNA"/>
</dbReference>
<evidence type="ECO:0000259" key="12">
    <source>
        <dbReference type="PROSITE" id="PS51910"/>
    </source>
</evidence>
<feature type="chain" id="PRO_5040182051" description="chitinase" evidence="11">
    <location>
        <begin position="24"/>
        <end position="425"/>
    </location>
</feature>
<keyword evidence="6" id="KW-0325">Glycoprotein</keyword>
<evidence type="ECO:0000256" key="2">
    <source>
        <dbReference type="ARBA" id="ARBA00008682"/>
    </source>
</evidence>
<evidence type="ECO:0000256" key="7">
    <source>
        <dbReference type="ARBA" id="ARBA00023277"/>
    </source>
</evidence>
<dbReference type="FunFam" id="3.20.20.80:FF:000095">
    <property type="entry name" value="Endochitinase B1"/>
    <property type="match status" value="1"/>
</dbReference>
<keyword evidence="5" id="KW-0146">Chitin degradation</keyword>
<dbReference type="SUPFAM" id="SSF51445">
    <property type="entry name" value="(Trans)glycosidases"/>
    <property type="match status" value="1"/>
</dbReference>
<keyword evidence="14" id="KW-1185">Reference proteome</keyword>
<dbReference type="Pfam" id="PF00704">
    <property type="entry name" value="Glyco_hydro_18"/>
    <property type="match status" value="1"/>
</dbReference>
<evidence type="ECO:0000256" key="8">
    <source>
        <dbReference type="ARBA" id="ARBA00023295"/>
    </source>
</evidence>
<keyword evidence="7" id="KW-0119">Carbohydrate metabolism</keyword>
<dbReference type="InterPro" id="IPR050314">
    <property type="entry name" value="Glycosyl_Hydrlase_18"/>
</dbReference>
<dbReference type="Gene3D" id="3.10.50.10">
    <property type="match status" value="1"/>
</dbReference>
<dbReference type="InterPro" id="IPR011583">
    <property type="entry name" value="Chitinase_II/V-like_cat"/>
</dbReference>
<keyword evidence="11" id="KW-0732">Signal</keyword>
<name>A0A9P7YH45_9HELO</name>
<dbReference type="AlphaFoldDB" id="A0A9P7YH45"/>
<organism evidence="13 14">
    <name type="scientific">Amylocarpus encephaloides</name>
    <dbReference type="NCBI Taxonomy" id="45428"/>
    <lineage>
        <taxon>Eukaryota</taxon>
        <taxon>Fungi</taxon>
        <taxon>Dikarya</taxon>
        <taxon>Ascomycota</taxon>
        <taxon>Pezizomycotina</taxon>
        <taxon>Leotiomycetes</taxon>
        <taxon>Helotiales</taxon>
        <taxon>Helotiales incertae sedis</taxon>
        <taxon>Amylocarpus</taxon>
    </lineage>
</organism>
<dbReference type="Gene3D" id="3.20.20.80">
    <property type="entry name" value="Glycosidases"/>
    <property type="match status" value="1"/>
</dbReference>
<dbReference type="OrthoDB" id="76388at2759"/>
<dbReference type="PROSITE" id="PS51910">
    <property type="entry name" value="GH18_2"/>
    <property type="match status" value="1"/>
</dbReference>
<evidence type="ECO:0000256" key="9">
    <source>
        <dbReference type="ARBA" id="ARBA00023326"/>
    </source>
</evidence>